<reference evidence="5" key="1">
    <citation type="submission" date="2017-02" db="UniProtKB">
        <authorList>
            <consortium name="WormBaseParasite"/>
        </authorList>
    </citation>
    <scope>IDENTIFICATION</scope>
</reference>
<dbReference type="STRING" id="102285.A0A0R3T8Q9"/>
<dbReference type="InterPro" id="IPR011709">
    <property type="entry name" value="DEAD-box_helicase_OB_fold"/>
</dbReference>
<evidence type="ECO:0000259" key="2">
    <source>
        <dbReference type="Pfam" id="PF07717"/>
    </source>
</evidence>
<comment type="catalytic activity">
    <reaction evidence="1">
        <text>ATP + H2O = ADP + phosphate + H(+)</text>
        <dbReference type="Rhea" id="RHEA:13065"/>
        <dbReference type="ChEBI" id="CHEBI:15377"/>
        <dbReference type="ChEBI" id="CHEBI:15378"/>
        <dbReference type="ChEBI" id="CHEBI:30616"/>
        <dbReference type="ChEBI" id="CHEBI:43474"/>
        <dbReference type="ChEBI" id="CHEBI:456216"/>
        <dbReference type="EC" id="3.6.4.13"/>
    </reaction>
</comment>
<dbReference type="PANTHER" id="PTHR18934">
    <property type="entry name" value="ATP-DEPENDENT RNA HELICASE"/>
    <property type="match status" value="1"/>
</dbReference>
<reference evidence="3 4" key="2">
    <citation type="submission" date="2018-11" db="EMBL/GenBank/DDBJ databases">
        <authorList>
            <consortium name="Pathogen Informatics"/>
        </authorList>
    </citation>
    <scope>NUCLEOTIDE SEQUENCE [LARGE SCALE GENOMIC DNA]</scope>
</reference>
<dbReference type="Proteomes" id="UP000278807">
    <property type="component" value="Unassembled WGS sequence"/>
</dbReference>
<dbReference type="AlphaFoldDB" id="A0A0R3T8Q9"/>
<evidence type="ECO:0000256" key="1">
    <source>
        <dbReference type="ARBA" id="ARBA00047984"/>
    </source>
</evidence>
<evidence type="ECO:0000313" key="3">
    <source>
        <dbReference type="EMBL" id="VDN99305.1"/>
    </source>
</evidence>
<dbReference type="EMBL" id="UZAE01002017">
    <property type="protein sequence ID" value="VDN99305.1"/>
    <property type="molecule type" value="Genomic_DNA"/>
</dbReference>
<dbReference type="GO" id="GO:0003724">
    <property type="term" value="F:RNA helicase activity"/>
    <property type="evidence" value="ECO:0007669"/>
    <property type="project" value="UniProtKB-EC"/>
</dbReference>
<organism evidence="5">
    <name type="scientific">Rodentolepis nana</name>
    <name type="common">Dwarf tapeworm</name>
    <name type="synonym">Hymenolepis nana</name>
    <dbReference type="NCBI Taxonomy" id="102285"/>
    <lineage>
        <taxon>Eukaryota</taxon>
        <taxon>Metazoa</taxon>
        <taxon>Spiralia</taxon>
        <taxon>Lophotrochozoa</taxon>
        <taxon>Platyhelminthes</taxon>
        <taxon>Cestoda</taxon>
        <taxon>Eucestoda</taxon>
        <taxon>Cyclophyllidea</taxon>
        <taxon>Hymenolepididae</taxon>
        <taxon>Rodentolepis</taxon>
    </lineage>
</organism>
<dbReference type="Pfam" id="PF07717">
    <property type="entry name" value="OB_NTP_bind"/>
    <property type="match status" value="1"/>
</dbReference>
<evidence type="ECO:0000313" key="5">
    <source>
        <dbReference type="WBParaSite" id="HNAJ_0000344701-mRNA-1"/>
    </source>
</evidence>
<proteinExistence type="predicted"/>
<accession>A0A0R3T8Q9</accession>
<evidence type="ECO:0000313" key="4">
    <source>
        <dbReference type="Proteomes" id="UP000278807"/>
    </source>
</evidence>
<keyword evidence="4" id="KW-1185">Reference proteome</keyword>
<dbReference type="GO" id="GO:0003723">
    <property type="term" value="F:RNA binding"/>
    <property type="evidence" value="ECO:0007669"/>
    <property type="project" value="TreeGrafter"/>
</dbReference>
<feature type="domain" description="DEAD-box helicase OB fold" evidence="2">
    <location>
        <begin position="94"/>
        <end position="170"/>
    </location>
</feature>
<dbReference type="PANTHER" id="PTHR18934:SF83">
    <property type="entry name" value="PRE-MRNA-SPLICING FACTOR ATP-DEPENDENT RNA HELICASE DHX16"/>
    <property type="match status" value="1"/>
</dbReference>
<sequence>MLSVNNAIFYRPKDKLVHADAARKAFSHITGDHITLMTVYNQWADADFSAQWCYEHFIQHRTMKRARDIRDQFVTLLERVEIPSTSNPGDHVAIRKALTAGFFYHTARFTGNGYKTVKHQHTIHPHPNSALAEEQPRWVLYHELVFTTREFMRQVTEIEPRWLTEVAPHYYKASEIEEATKKMPKNKGVARADLIAREEG</sequence>
<dbReference type="GO" id="GO:0071013">
    <property type="term" value="C:catalytic step 2 spliceosome"/>
    <property type="evidence" value="ECO:0007669"/>
    <property type="project" value="TreeGrafter"/>
</dbReference>
<name>A0A0R3T8Q9_RODNA</name>
<dbReference type="WBParaSite" id="HNAJ_0000344701-mRNA-1">
    <property type="protein sequence ID" value="HNAJ_0000344701-mRNA-1"/>
    <property type="gene ID" value="HNAJ_0000344701"/>
</dbReference>
<gene>
    <name evidence="3" type="ORF">HNAJ_LOCUS3446</name>
</gene>
<protein>
    <submittedName>
        <fullName evidence="5">OB_NTP_bind domain-containing protein</fullName>
    </submittedName>
</protein>
<dbReference type="OrthoDB" id="10253254at2759"/>